<reference evidence="2" key="1">
    <citation type="journal article" date="2007" name="Proc. Natl. Acad. Sci. U.S.A.">
        <title>Genome sequencing reveals complex secondary metabolome in the marine actinomycete Salinispora tropica.</title>
        <authorList>
            <person name="Udwary D.W."/>
            <person name="Zeigler L."/>
            <person name="Asolkar R.N."/>
            <person name="Singan V."/>
            <person name="Lapidus A."/>
            <person name="Fenical W."/>
            <person name="Jensen P.R."/>
            <person name="Moore B.S."/>
        </authorList>
    </citation>
    <scope>NUCLEOTIDE SEQUENCE [LARGE SCALE GENOMIC DNA]</scope>
    <source>
        <strain evidence="2">ATCC BAA-916 / DSM 44818 / CNB-440</strain>
    </source>
</reference>
<dbReference type="InterPro" id="IPR049799">
    <property type="entry name" value="SitI3-like"/>
</dbReference>
<dbReference type="Proteomes" id="UP000000235">
    <property type="component" value="Chromosome"/>
</dbReference>
<name>A4X2G0_SALTO</name>
<accession>A4X2G0</accession>
<gene>
    <name evidence="1" type="ordered locus">Strop_0579</name>
</gene>
<sequence length="158" mass="17117">MAVEYRLTLAGDIPLEQVAELAAPEAVETSTASGGRMLSADLNDERGYVVDITGGRHGYYSAEDDGGALWEWEPKTYVDVSFYMRKDTLADRGKTHMLAAVARTLAGRAEDAALTLNGDVLMLTRVAGTLRKHNTHGWCCRDVPSIVGGHMTSAEVYP</sequence>
<evidence type="ECO:0000313" key="1">
    <source>
        <dbReference type="EMBL" id="ABP53060.1"/>
    </source>
</evidence>
<dbReference type="PATRIC" id="fig|369723.5.peg.585"/>
<dbReference type="NCBIfam" id="NF040657">
    <property type="entry name" value="immun_SitI3"/>
    <property type="match status" value="1"/>
</dbReference>
<dbReference type="KEGG" id="stp:Strop_0579"/>
<dbReference type="EMBL" id="CP000667">
    <property type="protein sequence ID" value="ABP53060.1"/>
    <property type="molecule type" value="Genomic_DNA"/>
</dbReference>
<dbReference type="RefSeq" id="WP_011904494.1">
    <property type="nucleotide sequence ID" value="NC_009380.1"/>
</dbReference>
<protein>
    <submittedName>
        <fullName evidence="1">Uncharacterized protein</fullName>
    </submittedName>
</protein>
<evidence type="ECO:0000313" key="2">
    <source>
        <dbReference type="Proteomes" id="UP000000235"/>
    </source>
</evidence>
<organism evidence="1 2">
    <name type="scientific">Salinispora tropica (strain ATCC BAA-916 / DSM 44818 / JCM 13857 / NBRC 105044 / CNB-440)</name>
    <dbReference type="NCBI Taxonomy" id="369723"/>
    <lineage>
        <taxon>Bacteria</taxon>
        <taxon>Bacillati</taxon>
        <taxon>Actinomycetota</taxon>
        <taxon>Actinomycetes</taxon>
        <taxon>Micromonosporales</taxon>
        <taxon>Micromonosporaceae</taxon>
        <taxon>Salinispora</taxon>
    </lineage>
</organism>
<proteinExistence type="predicted"/>
<keyword evidence="2" id="KW-1185">Reference proteome</keyword>
<dbReference type="HOGENOM" id="CLU_1739738_0_0_11"/>
<dbReference type="AlphaFoldDB" id="A4X2G0"/>